<sequence>MMNYYFPYQALKESGIRDLIRGFYRIIDSSAN</sequence>
<dbReference type="EMBL" id="QPJQ01000051">
    <property type="protein sequence ID" value="RCW93178.1"/>
    <property type="molecule type" value="Genomic_DNA"/>
</dbReference>
<reference evidence="1 2" key="1">
    <citation type="submission" date="2018-07" db="EMBL/GenBank/DDBJ databases">
        <title>Genomic Encyclopedia of Type Strains, Phase III (KMG-III): the genomes of soil and plant-associated and newly described type strains.</title>
        <authorList>
            <person name="Whitman W."/>
        </authorList>
    </citation>
    <scope>NUCLEOTIDE SEQUENCE [LARGE SCALE GENOMIC DNA]</scope>
    <source>
        <strain evidence="1 2">CECT 7731</strain>
    </source>
</reference>
<dbReference type="AlphaFoldDB" id="A0A368ZID2"/>
<gene>
    <name evidence="1" type="ORF">DFP77_1511</name>
</gene>
<accession>A0A368ZID2</accession>
<dbReference type="Proteomes" id="UP000253506">
    <property type="component" value="Unassembled WGS sequence"/>
</dbReference>
<evidence type="ECO:0000313" key="2">
    <source>
        <dbReference type="Proteomes" id="UP000253506"/>
    </source>
</evidence>
<organism evidence="1 2">
    <name type="scientific">Marinomonas foliarum</name>
    <dbReference type="NCBI Taxonomy" id="491950"/>
    <lineage>
        <taxon>Bacteria</taxon>
        <taxon>Pseudomonadati</taxon>
        <taxon>Pseudomonadota</taxon>
        <taxon>Gammaproteobacteria</taxon>
        <taxon>Oceanospirillales</taxon>
        <taxon>Oceanospirillaceae</taxon>
        <taxon>Marinomonas</taxon>
    </lineage>
</organism>
<name>A0A368ZID2_9GAMM</name>
<comment type="caution">
    <text evidence="1">The sequence shown here is derived from an EMBL/GenBank/DDBJ whole genome shotgun (WGS) entry which is preliminary data.</text>
</comment>
<proteinExistence type="predicted"/>
<evidence type="ECO:0000313" key="1">
    <source>
        <dbReference type="EMBL" id="RCW93178.1"/>
    </source>
</evidence>
<protein>
    <submittedName>
        <fullName evidence="1">Uncharacterized protein</fullName>
    </submittedName>
</protein>